<reference evidence="2" key="1">
    <citation type="submission" date="2016-11" db="UniProtKB">
        <authorList>
            <consortium name="WormBaseParasite"/>
        </authorList>
    </citation>
    <scope>IDENTIFICATION</scope>
</reference>
<dbReference type="AlphaFoldDB" id="A0A1I7WI29"/>
<dbReference type="Proteomes" id="UP000095283">
    <property type="component" value="Unplaced"/>
</dbReference>
<proteinExistence type="predicted"/>
<sequence>MVGVFLFIFETFRVTLPMNRARRCIKMDQAGFWFQSCCKKKTFAVCEKPAAYEVSFDKTTVEQNNFRRVKFFRHILKCASLTAFNPLVFTAVSVLTPATTQICSRLYV</sequence>
<accession>A0A1I7WI29</accession>
<dbReference type="InterPro" id="IPR016187">
    <property type="entry name" value="CTDL_fold"/>
</dbReference>
<organism evidence="1 2">
    <name type="scientific">Heterorhabditis bacteriophora</name>
    <name type="common">Entomopathogenic nematode worm</name>
    <dbReference type="NCBI Taxonomy" id="37862"/>
    <lineage>
        <taxon>Eukaryota</taxon>
        <taxon>Metazoa</taxon>
        <taxon>Ecdysozoa</taxon>
        <taxon>Nematoda</taxon>
        <taxon>Chromadorea</taxon>
        <taxon>Rhabditida</taxon>
        <taxon>Rhabditina</taxon>
        <taxon>Rhabditomorpha</taxon>
        <taxon>Strongyloidea</taxon>
        <taxon>Heterorhabditidae</taxon>
        <taxon>Heterorhabditis</taxon>
    </lineage>
</organism>
<protein>
    <submittedName>
        <fullName evidence="2">Secreted protein</fullName>
    </submittedName>
</protein>
<evidence type="ECO:0000313" key="2">
    <source>
        <dbReference type="WBParaSite" id="Hba_04646"/>
    </source>
</evidence>
<dbReference type="SUPFAM" id="SSF56436">
    <property type="entry name" value="C-type lectin-like"/>
    <property type="match status" value="1"/>
</dbReference>
<evidence type="ECO:0000313" key="1">
    <source>
        <dbReference type="Proteomes" id="UP000095283"/>
    </source>
</evidence>
<name>A0A1I7WI29_HETBA</name>
<dbReference type="WBParaSite" id="Hba_04646">
    <property type="protein sequence ID" value="Hba_04646"/>
    <property type="gene ID" value="Hba_04646"/>
</dbReference>
<keyword evidence="1" id="KW-1185">Reference proteome</keyword>